<organism evidence="3 4">
    <name type="scientific">Raoultella terrigena</name>
    <name type="common">Klebsiella terrigena</name>
    <dbReference type="NCBI Taxonomy" id="577"/>
    <lineage>
        <taxon>Bacteria</taxon>
        <taxon>Pseudomonadati</taxon>
        <taxon>Pseudomonadota</taxon>
        <taxon>Gammaproteobacteria</taxon>
        <taxon>Enterobacterales</taxon>
        <taxon>Enterobacteriaceae</taxon>
        <taxon>Klebsiella/Raoultella group</taxon>
        <taxon>Raoultella</taxon>
    </lineage>
</organism>
<dbReference type="SUPFAM" id="SSF51445">
    <property type="entry name" value="(Trans)glycosidases"/>
    <property type="match status" value="1"/>
</dbReference>
<dbReference type="PRINTS" id="PR00133">
    <property type="entry name" value="GLHYDRLASE3"/>
</dbReference>
<dbReference type="InterPro" id="IPR051915">
    <property type="entry name" value="Cellulose_Degrad_GH3"/>
</dbReference>
<dbReference type="PANTHER" id="PTHR30620">
    <property type="entry name" value="PERIPLASMIC BETA-GLUCOSIDASE-RELATED"/>
    <property type="match status" value="1"/>
</dbReference>
<dbReference type="Gene3D" id="3.20.20.300">
    <property type="entry name" value="Glycoside hydrolase, family 3, N-terminal domain"/>
    <property type="match status" value="1"/>
</dbReference>
<evidence type="ECO:0000259" key="2">
    <source>
        <dbReference type="Pfam" id="PF00933"/>
    </source>
</evidence>
<name>A0A4U9CZY9_RAOTE</name>
<keyword evidence="3" id="KW-0326">Glycosidase</keyword>
<feature type="domain" description="Glycoside hydrolase family 3 N-terminal" evidence="2">
    <location>
        <begin position="1"/>
        <end position="94"/>
    </location>
</feature>
<dbReference type="InterPro" id="IPR001764">
    <property type="entry name" value="Glyco_hydro_3_N"/>
</dbReference>
<sequence length="107" mass="11749">MWATDAVHGHNNVFQATLFPHNIGLGAAHDPDLIYRIGQATALEVAATGLDWTFAPTVAVPRDDRWGRTYEGYSEDPSIVYAYAKEMVRGLQGSASDLKDNITLFLP</sequence>
<evidence type="ECO:0000313" key="4">
    <source>
        <dbReference type="Proteomes" id="UP000339249"/>
    </source>
</evidence>
<dbReference type="Proteomes" id="UP000339249">
    <property type="component" value="Unassembled WGS sequence"/>
</dbReference>
<dbReference type="EC" id="3.2.1.21" evidence="3"/>
<evidence type="ECO:0000313" key="3">
    <source>
        <dbReference type="EMBL" id="VTN08905.1"/>
    </source>
</evidence>
<dbReference type="PANTHER" id="PTHR30620:SF77">
    <property type="entry name" value="LYSOSOMAL BETA GLUCOSIDASE-LIKE"/>
    <property type="match status" value="1"/>
</dbReference>
<reference evidence="3 4" key="1">
    <citation type="submission" date="2019-04" db="EMBL/GenBank/DDBJ databases">
        <authorList>
            <consortium name="Pathogen Informatics"/>
        </authorList>
    </citation>
    <scope>NUCLEOTIDE SEQUENCE [LARGE SCALE GENOMIC DNA]</scope>
    <source>
        <strain evidence="3 4">NCTC9185</strain>
    </source>
</reference>
<gene>
    <name evidence="3" type="primary">bglX_2</name>
    <name evidence="3" type="ORF">NCTC9185_00788</name>
</gene>
<dbReference type="GO" id="GO:0009251">
    <property type="term" value="P:glucan catabolic process"/>
    <property type="evidence" value="ECO:0007669"/>
    <property type="project" value="TreeGrafter"/>
</dbReference>
<dbReference type="InterPro" id="IPR036962">
    <property type="entry name" value="Glyco_hydro_3_N_sf"/>
</dbReference>
<evidence type="ECO:0000256" key="1">
    <source>
        <dbReference type="ARBA" id="ARBA00022801"/>
    </source>
</evidence>
<dbReference type="Pfam" id="PF00933">
    <property type="entry name" value="Glyco_hydro_3"/>
    <property type="match status" value="1"/>
</dbReference>
<proteinExistence type="predicted"/>
<protein>
    <submittedName>
        <fullName evidence="3">Periplasmic beta-glucosidase</fullName>
        <ecNumber evidence="3">3.2.1.21</ecNumber>
    </submittedName>
</protein>
<dbReference type="InterPro" id="IPR017853">
    <property type="entry name" value="GH"/>
</dbReference>
<accession>A0A4U9CZY9</accession>
<dbReference type="AlphaFoldDB" id="A0A4U9CZY9"/>
<dbReference type="EMBL" id="CABDVU010000001">
    <property type="protein sequence ID" value="VTN08905.1"/>
    <property type="molecule type" value="Genomic_DNA"/>
</dbReference>
<dbReference type="GO" id="GO:0008422">
    <property type="term" value="F:beta-glucosidase activity"/>
    <property type="evidence" value="ECO:0007669"/>
    <property type="project" value="UniProtKB-EC"/>
</dbReference>
<keyword evidence="1 3" id="KW-0378">Hydrolase</keyword>